<accession>A0A6D2IS44</accession>
<sequence length="95" mass="10778">MNIKTVQKKKKGKDRHNRSSTIGSSSALILGRHELTRSTSVQFGSLIRQRSELRLELVRRHHLLLTDLRLNLLHINRHFSTQSEGTATPALISVS</sequence>
<protein>
    <submittedName>
        <fullName evidence="2">Uncharacterized protein</fullName>
    </submittedName>
</protein>
<evidence type="ECO:0000256" key="1">
    <source>
        <dbReference type="SAM" id="MobiDB-lite"/>
    </source>
</evidence>
<gene>
    <name evidence="2" type="ORF">MERR_LOCUS17185</name>
</gene>
<evidence type="ECO:0000313" key="2">
    <source>
        <dbReference type="EMBL" id="CAA7029950.1"/>
    </source>
</evidence>
<dbReference type="EMBL" id="CACVBM020001088">
    <property type="protein sequence ID" value="CAA7029950.1"/>
    <property type="molecule type" value="Genomic_DNA"/>
</dbReference>
<feature type="region of interest" description="Disordered" evidence="1">
    <location>
        <begin position="1"/>
        <end position="23"/>
    </location>
</feature>
<feature type="compositionally biased region" description="Basic residues" evidence="1">
    <location>
        <begin position="1"/>
        <end position="18"/>
    </location>
</feature>
<name>A0A6D2IS44_9BRAS</name>
<organism evidence="2 3">
    <name type="scientific">Microthlaspi erraticum</name>
    <dbReference type="NCBI Taxonomy" id="1685480"/>
    <lineage>
        <taxon>Eukaryota</taxon>
        <taxon>Viridiplantae</taxon>
        <taxon>Streptophyta</taxon>
        <taxon>Embryophyta</taxon>
        <taxon>Tracheophyta</taxon>
        <taxon>Spermatophyta</taxon>
        <taxon>Magnoliopsida</taxon>
        <taxon>eudicotyledons</taxon>
        <taxon>Gunneridae</taxon>
        <taxon>Pentapetalae</taxon>
        <taxon>rosids</taxon>
        <taxon>malvids</taxon>
        <taxon>Brassicales</taxon>
        <taxon>Brassicaceae</taxon>
        <taxon>Coluteocarpeae</taxon>
        <taxon>Microthlaspi</taxon>
    </lineage>
</organism>
<evidence type="ECO:0000313" key="3">
    <source>
        <dbReference type="Proteomes" id="UP000467841"/>
    </source>
</evidence>
<dbReference type="Proteomes" id="UP000467841">
    <property type="component" value="Unassembled WGS sequence"/>
</dbReference>
<proteinExistence type="predicted"/>
<comment type="caution">
    <text evidence="2">The sequence shown here is derived from an EMBL/GenBank/DDBJ whole genome shotgun (WGS) entry which is preliminary data.</text>
</comment>
<dbReference type="AlphaFoldDB" id="A0A6D2IS44"/>
<reference evidence="2" key="1">
    <citation type="submission" date="2020-01" db="EMBL/GenBank/DDBJ databases">
        <authorList>
            <person name="Mishra B."/>
        </authorList>
    </citation>
    <scope>NUCLEOTIDE SEQUENCE [LARGE SCALE GENOMIC DNA]</scope>
</reference>
<keyword evidence="3" id="KW-1185">Reference proteome</keyword>